<protein>
    <submittedName>
        <fullName evidence="1">Uncharacterized protein</fullName>
    </submittedName>
</protein>
<evidence type="ECO:0000313" key="1">
    <source>
        <dbReference type="EMBL" id="GAF98644.1"/>
    </source>
</evidence>
<feature type="non-terminal residue" evidence="1">
    <location>
        <position position="223"/>
    </location>
</feature>
<reference evidence="1" key="1">
    <citation type="journal article" date="2014" name="Front. Microbiol.">
        <title>High frequency of phylogenetically diverse reductive dehalogenase-homologous genes in deep subseafloor sedimentary metagenomes.</title>
        <authorList>
            <person name="Kawai M."/>
            <person name="Futagami T."/>
            <person name="Toyoda A."/>
            <person name="Takaki Y."/>
            <person name="Nishi S."/>
            <person name="Hori S."/>
            <person name="Arai W."/>
            <person name="Tsubouchi T."/>
            <person name="Morono Y."/>
            <person name="Uchiyama I."/>
            <person name="Ito T."/>
            <person name="Fujiyama A."/>
            <person name="Inagaki F."/>
            <person name="Takami H."/>
        </authorList>
    </citation>
    <scope>NUCLEOTIDE SEQUENCE</scope>
    <source>
        <strain evidence="1">Expedition CK06-06</strain>
    </source>
</reference>
<name>X0TZC0_9ZZZZ</name>
<dbReference type="AlphaFoldDB" id="X0TZC0"/>
<proteinExistence type="predicted"/>
<accession>X0TZC0</accession>
<organism evidence="1">
    <name type="scientific">marine sediment metagenome</name>
    <dbReference type="NCBI Taxonomy" id="412755"/>
    <lineage>
        <taxon>unclassified sequences</taxon>
        <taxon>metagenomes</taxon>
        <taxon>ecological metagenomes</taxon>
    </lineage>
</organism>
<dbReference type="EMBL" id="BARS01014991">
    <property type="protein sequence ID" value="GAF98644.1"/>
    <property type="molecule type" value="Genomic_DNA"/>
</dbReference>
<gene>
    <name evidence="1" type="ORF">S01H1_24889</name>
</gene>
<sequence>MKRLIGMINTVRATVLSIANKNNYGYITPNDFNLYAKQAQLDIFEDYFYQYNSQIVKQNARVSGSGYADILKGIEEVVDSFSSTKSLVTSGLNTYEMPEDYYLMNKINYYPLFITQGAVTVVSLNRIVDQNADFIADGVQPGMLVVSVTNPLDPSVIVTGDSAFVVSVDSINQLTISSNIGIVQDQGYAILSTSKITEVERVSQNKIFYLNSSPLTQPNSTFP</sequence>
<comment type="caution">
    <text evidence="1">The sequence shown here is derived from an EMBL/GenBank/DDBJ whole genome shotgun (WGS) entry which is preliminary data.</text>
</comment>